<dbReference type="AlphaFoldDB" id="F0RJY2"/>
<proteinExistence type="predicted"/>
<dbReference type="HOGENOM" id="CLU_985982_0_0_0"/>
<dbReference type="EMBL" id="CP002536">
    <property type="protein sequence ID" value="ADY26628.1"/>
    <property type="molecule type" value="Genomic_DNA"/>
</dbReference>
<evidence type="ECO:0000313" key="3">
    <source>
        <dbReference type="Proteomes" id="UP000007718"/>
    </source>
</evidence>
<feature type="region of interest" description="Disordered" evidence="1">
    <location>
        <begin position="193"/>
        <end position="220"/>
    </location>
</feature>
<evidence type="ECO:0000256" key="1">
    <source>
        <dbReference type="SAM" id="MobiDB-lite"/>
    </source>
</evidence>
<protein>
    <submittedName>
        <fullName evidence="2">Uncharacterized protein</fullName>
    </submittedName>
</protein>
<dbReference type="KEGG" id="dpt:Deipr_1489"/>
<reference evidence="2 3" key="2">
    <citation type="journal article" date="2012" name="Stand. Genomic Sci.">
        <title>Complete genome sequence of the orange-red pigmented, radioresistant Deinococcus proteolyticus type strain (MRP(T)).</title>
        <authorList>
            <person name="Copeland A."/>
            <person name="Zeytun A."/>
            <person name="Yassawong M."/>
            <person name="Nolan M."/>
            <person name="Lucas S."/>
            <person name="Hammon N."/>
            <person name="Deshpande S."/>
            <person name="Cheng J.F."/>
            <person name="Han C."/>
            <person name="Tapia R."/>
            <person name="Goodwin L.A."/>
            <person name="Pitluck S."/>
            <person name="Mavromatis K."/>
            <person name="Liolios K."/>
            <person name="Pagani I."/>
            <person name="Ivanova N."/>
            <person name="Mikhailova N."/>
            <person name="Pati A."/>
            <person name="Chen A."/>
            <person name="Palaniappan K."/>
            <person name="Land M."/>
            <person name="Hauser L."/>
            <person name="Jeffries C.D."/>
            <person name="Brambilla E.M."/>
            <person name="Rohde M."/>
            <person name="Sikorski J."/>
            <person name="Pukall R."/>
            <person name="Goker M."/>
            <person name="Detter J.C."/>
            <person name="Woyke T."/>
            <person name="Bristow J."/>
            <person name="Eisen J.A."/>
            <person name="Markowitz V."/>
            <person name="Hugenholtz P."/>
            <person name="Kyrpides N.C."/>
            <person name="Klenk H.P."/>
            <person name="Lapidus A."/>
        </authorList>
    </citation>
    <scope>NUCLEOTIDE SEQUENCE [LARGE SCALE GENOMIC DNA]</scope>
    <source>
        <strain evidence="3">ATCC 35074 / DSM 20540 / JCM 6276 / NBRC 101906 / NCIMB 13154 / VKM Ac-1939 / CCM 2703 / MRP</strain>
    </source>
</reference>
<dbReference type="Proteomes" id="UP000007718">
    <property type="component" value="Chromosome"/>
</dbReference>
<evidence type="ECO:0000313" key="2">
    <source>
        <dbReference type="EMBL" id="ADY26628.1"/>
    </source>
</evidence>
<reference evidence="3" key="1">
    <citation type="submission" date="2011-02" db="EMBL/GenBank/DDBJ databases">
        <title>The complete sequence of chromosome of Deinococcus proteolyticus DSM 20540.</title>
        <authorList>
            <consortium name="US DOE Joint Genome Institute (JGI-PGF)"/>
            <person name="Lucas S."/>
            <person name="Copeland A."/>
            <person name="Lapidus A."/>
            <person name="Bruce D."/>
            <person name="Goodwin L."/>
            <person name="Pitluck S."/>
            <person name="Kyrpides N."/>
            <person name="Mavromatis K."/>
            <person name="Pagani I."/>
            <person name="Ivanova N."/>
            <person name="Ovchinnikova G."/>
            <person name="Zeytun A."/>
            <person name="Detter J.C."/>
            <person name="Han C."/>
            <person name="Land M."/>
            <person name="Hauser L."/>
            <person name="Markowitz V."/>
            <person name="Cheng J.-F."/>
            <person name="Hugenholtz P."/>
            <person name="Woyke T."/>
            <person name="Wu D."/>
            <person name="Pukall R."/>
            <person name="Steenblock K."/>
            <person name="Brambilla E."/>
            <person name="Klenk H.-P."/>
            <person name="Eisen J.A."/>
        </authorList>
    </citation>
    <scope>NUCLEOTIDE SEQUENCE [LARGE SCALE GENOMIC DNA]</scope>
    <source>
        <strain evidence="3">ATCC 35074 / DSM 20540 / JCM 6276 / NBRC 101906 / NCIMB 13154 / VKM Ac-1939 / CCM 2703 / MRP</strain>
    </source>
</reference>
<gene>
    <name evidence="2" type="ordered locus">Deipr_1489</name>
</gene>
<sequence>MLPADPTTHPTTYQYQLRHGTEYAPDPLYDTTSKRRRRATRLWGDGQGVSARLFLLPGKLHHLIVDIEGCDDFYWDGPRLAQQQLQAILGNAPRYVTVARSRKGKVHAHVVVALGLEDPKQLRKAGCWLTPVKGARGLERLMAYLSKPRDERACRPDKSDVLNYSAEELEQQRLDACELLLAARAKGRLPRGSFTTHLPRLKPDLPTPLPATDGTSSPSSLPTVIPALALVAQRECRSALPVHVMPMPVSSPPRPGAQAVLKPLAFSHEALARAPPQLCRAS</sequence>
<accession>F0RJY2</accession>
<name>F0RJY2_DEIPM</name>
<organism evidence="2 3">
    <name type="scientific">Deinococcus proteolyticus (strain ATCC 35074 / DSM 20540 / JCM 6276 / NBRC 101906 / NCIMB 13154 / VKM Ac-1939 / CCM 2703 / MRP)</name>
    <dbReference type="NCBI Taxonomy" id="693977"/>
    <lineage>
        <taxon>Bacteria</taxon>
        <taxon>Thermotogati</taxon>
        <taxon>Deinococcota</taxon>
        <taxon>Deinococci</taxon>
        <taxon>Deinococcales</taxon>
        <taxon>Deinococcaceae</taxon>
        <taxon>Deinococcus</taxon>
    </lineage>
</organism>
<keyword evidence="3" id="KW-1185">Reference proteome</keyword>